<evidence type="ECO:0000256" key="2">
    <source>
        <dbReference type="SAM" id="SignalP"/>
    </source>
</evidence>
<evidence type="ECO:0000313" key="4">
    <source>
        <dbReference type="Proteomes" id="UP001432322"/>
    </source>
</evidence>
<keyword evidence="1" id="KW-0812">Transmembrane</keyword>
<feature type="transmembrane region" description="Helical" evidence="1">
    <location>
        <begin position="126"/>
        <end position="149"/>
    </location>
</feature>
<protein>
    <recommendedName>
        <fullName evidence="5">CX domain-containing protein</fullName>
    </recommendedName>
</protein>
<keyword evidence="2" id="KW-0732">Signal</keyword>
<feature type="non-terminal residue" evidence="3">
    <location>
        <position position="1"/>
    </location>
</feature>
<evidence type="ECO:0000256" key="1">
    <source>
        <dbReference type="SAM" id="Phobius"/>
    </source>
</evidence>
<accession>A0AAV5UTY7</accession>
<reference evidence="3" key="1">
    <citation type="submission" date="2023-10" db="EMBL/GenBank/DDBJ databases">
        <title>Genome assembly of Pristionchus species.</title>
        <authorList>
            <person name="Yoshida K."/>
            <person name="Sommer R.J."/>
        </authorList>
    </citation>
    <scope>NUCLEOTIDE SEQUENCE</scope>
    <source>
        <strain evidence="3">RS5133</strain>
    </source>
</reference>
<proteinExistence type="predicted"/>
<keyword evidence="1" id="KW-1133">Transmembrane helix</keyword>
<evidence type="ECO:0000313" key="3">
    <source>
        <dbReference type="EMBL" id="GMT10711.1"/>
    </source>
</evidence>
<organism evidence="3 4">
    <name type="scientific">Pristionchus fissidentatus</name>
    <dbReference type="NCBI Taxonomy" id="1538716"/>
    <lineage>
        <taxon>Eukaryota</taxon>
        <taxon>Metazoa</taxon>
        <taxon>Ecdysozoa</taxon>
        <taxon>Nematoda</taxon>
        <taxon>Chromadorea</taxon>
        <taxon>Rhabditida</taxon>
        <taxon>Rhabditina</taxon>
        <taxon>Diplogasteromorpha</taxon>
        <taxon>Diplogasteroidea</taxon>
        <taxon>Neodiplogasteridae</taxon>
        <taxon>Pristionchus</taxon>
    </lineage>
</organism>
<dbReference type="Proteomes" id="UP001432322">
    <property type="component" value="Unassembled WGS sequence"/>
</dbReference>
<feature type="chain" id="PRO_5043383376" description="CX domain-containing protein" evidence="2">
    <location>
        <begin position="19"/>
        <end position="193"/>
    </location>
</feature>
<dbReference type="AlphaFoldDB" id="A0AAV5UTY7"/>
<keyword evidence="1" id="KW-0472">Membrane</keyword>
<evidence type="ECO:0008006" key="5">
    <source>
        <dbReference type="Google" id="ProtNLM"/>
    </source>
</evidence>
<sequence>DSSRLLVLLFTLLNHAQSSLRQIGAMPPKGNNWRYKYSSEIQGNISSSFRQFIKSEECNVKYSTESGIAYYYNQLGKTFPRVEMEDNVCEFPLSLNNPFDEERSHLTVYFVCDDTCCNMECCQRDWPISILGFAFITLALLILLIYFIISSSAFVVRWRRKNGWCSNLPMRSQVTKDGTALTLLSTHPIGDRV</sequence>
<keyword evidence="4" id="KW-1185">Reference proteome</keyword>
<comment type="caution">
    <text evidence="3">The sequence shown here is derived from an EMBL/GenBank/DDBJ whole genome shotgun (WGS) entry which is preliminary data.</text>
</comment>
<dbReference type="EMBL" id="BTSY01000001">
    <property type="protein sequence ID" value="GMT10711.1"/>
    <property type="molecule type" value="Genomic_DNA"/>
</dbReference>
<name>A0AAV5UTY7_9BILA</name>
<gene>
    <name evidence="3" type="ORF">PFISCL1PPCAC_2008</name>
</gene>
<feature type="signal peptide" evidence="2">
    <location>
        <begin position="1"/>
        <end position="18"/>
    </location>
</feature>